<evidence type="ECO:0000313" key="2">
    <source>
        <dbReference type="EMBL" id="UUI71495.1"/>
    </source>
</evidence>
<protein>
    <recommendedName>
        <fullName evidence="4">Lipoprotein</fullName>
    </recommendedName>
</protein>
<name>A0ABY5KMC3_9CELL</name>
<feature type="region of interest" description="Disordered" evidence="1">
    <location>
        <begin position="189"/>
        <end position="212"/>
    </location>
</feature>
<evidence type="ECO:0008006" key="4">
    <source>
        <dbReference type="Google" id="ProtNLM"/>
    </source>
</evidence>
<dbReference type="EMBL" id="CP101987">
    <property type="protein sequence ID" value="UUI71495.1"/>
    <property type="molecule type" value="Genomic_DNA"/>
</dbReference>
<feature type="compositionally biased region" description="Pro residues" evidence="1">
    <location>
        <begin position="201"/>
        <end position="212"/>
    </location>
</feature>
<evidence type="ECO:0000313" key="3">
    <source>
        <dbReference type="Proteomes" id="UP001316384"/>
    </source>
</evidence>
<organism evidence="2 3">
    <name type="scientific">Cellulomonas xiejunii</name>
    <dbReference type="NCBI Taxonomy" id="2968083"/>
    <lineage>
        <taxon>Bacteria</taxon>
        <taxon>Bacillati</taxon>
        <taxon>Actinomycetota</taxon>
        <taxon>Actinomycetes</taxon>
        <taxon>Micrococcales</taxon>
        <taxon>Cellulomonadaceae</taxon>
        <taxon>Cellulomonas</taxon>
    </lineage>
</organism>
<dbReference type="RefSeq" id="WP_227575221.1">
    <property type="nucleotide sequence ID" value="NZ_CP101987.1"/>
</dbReference>
<evidence type="ECO:0000256" key="1">
    <source>
        <dbReference type="SAM" id="MobiDB-lite"/>
    </source>
</evidence>
<gene>
    <name evidence="2" type="ORF">NP048_17145</name>
</gene>
<dbReference type="Proteomes" id="UP001316384">
    <property type="component" value="Chromosome"/>
</dbReference>
<reference evidence="2 3" key="1">
    <citation type="submission" date="2022-07" db="EMBL/GenBank/DDBJ databases">
        <title>Novel species in genus cellulomonas.</title>
        <authorList>
            <person name="Ye L."/>
        </authorList>
    </citation>
    <scope>NUCLEOTIDE SEQUENCE [LARGE SCALE GENOMIC DNA]</scope>
    <source>
        <strain evidence="3">zg-B89</strain>
    </source>
</reference>
<keyword evidence="3" id="KW-1185">Reference proteome</keyword>
<proteinExistence type="predicted"/>
<accession>A0ABY5KMC3</accession>
<sequence>MSLTAVMVAACADPEPAADPVLVWVDGEPTGPLESDPWVRAVRAAELAFARASNVADFSRPDLVDSWTYFRIGGFVNRVEGDLLYGTPKVYPGPRPLAPVAVRVADDGKSAEVAACVSQRETLPPENDGNRWPNDAIYMVELMEDGHRRVRGAGPPLEPFLLADGTELTAEYCDTVPIPRAVFDPAPDLAALAEKDRDDVVPPPSPSPSATS</sequence>